<dbReference type="EMBL" id="CP144700">
    <property type="protein sequence ID" value="WVZ23654.1"/>
    <property type="molecule type" value="Genomic_DNA"/>
</dbReference>
<keyword evidence="2" id="KW-1185">Reference proteome</keyword>
<accession>A0AAQ3P967</accession>
<dbReference type="Proteomes" id="UP001374535">
    <property type="component" value="Chromosome 1"/>
</dbReference>
<name>A0AAQ3P967_VIGMU</name>
<dbReference type="AlphaFoldDB" id="A0AAQ3P967"/>
<protein>
    <submittedName>
        <fullName evidence="1">Uncharacterized protein</fullName>
    </submittedName>
</protein>
<proteinExistence type="predicted"/>
<feature type="non-terminal residue" evidence="1">
    <location>
        <position position="144"/>
    </location>
</feature>
<evidence type="ECO:0000313" key="1">
    <source>
        <dbReference type="EMBL" id="WVZ23654.1"/>
    </source>
</evidence>
<reference evidence="1 2" key="1">
    <citation type="journal article" date="2023" name="Life. Sci Alliance">
        <title>Evolutionary insights into 3D genome organization and epigenetic landscape of Vigna mungo.</title>
        <authorList>
            <person name="Junaid A."/>
            <person name="Singh B."/>
            <person name="Bhatia S."/>
        </authorList>
    </citation>
    <scope>NUCLEOTIDE SEQUENCE [LARGE SCALE GENOMIC DNA]</scope>
    <source>
        <strain evidence="1">Urdbean</strain>
    </source>
</reference>
<evidence type="ECO:0000313" key="2">
    <source>
        <dbReference type="Proteomes" id="UP001374535"/>
    </source>
</evidence>
<gene>
    <name evidence="1" type="ORF">V8G54_002198</name>
</gene>
<organism evidence="1 2">
    <name type="scientific">Vigna mungo</name>
    <name type="common">Black gram</name>
    <name type="synonym">Phaseolus mungo</name>
    <dbReference type="NCBI Taxonomy" id="3915"/>
    <lineage>
        <taxon>Eukaryota</taxon>
        <taxon>Viridiplantae</taxon>
        <taxon>Streptophyta</taxon>
        <taxon>Embryophyta</taxon>
        <taxon>Tracheophyta</taxon>
        <taxon>Spermatophyta</taxon>
        <taxon>Magnoliopsida</taxon>
        <taxon>eudicotyledons</taxon>
        <taxon>Gunneridae</taxon>
        <taxon>Pentapetalae</taxon>
        <taxon>rosids</taxon>
        <taxon>fabids</taxon>
        <taxon>Fabales</taxon>
        <taxon>Fabaceae</taxon>
        <taxon>Papilionoideae</taxon>
        <taxon>50 kb inversion clade</taxon>
        <taxon>NPAAA clade</taxon>
        <taxon>indigoferoid/millettioid clade</taxon>
        <taxon>Phaseoleae</taxon>
        <taxon>Vigna</taxon>
    </lineage>
</organism>
<sequence length="144" mass="16149">GNRSSLHRKGETWSAITSYHGGVRGDDGPIKGFVGLWRCDACAKCCVVLDGTMVFTHGGDRDEGFYDFRVSVFFLLLTWDSDSGSFLQVDKDGEGTRDLVRRYSGWWKELTYHNFGVCDFLVTCGSRTCFMVEIDDLIHDLVAA</sequence>